<dbReference type="InterPro" id="IPR044834">
    <property type="entry name" value="PATL"/>
</dbReference>
<protein>
    <recommendedName>
        <fullName evidence="2">CRAL-TRIO domain-containing protein</fullName>
    </recommendedName>
</protein>
<dbReference type="SUPFAM" id="SSF46938">
    <property type="entry name" value="CRAL/TRIO N-terminal domain"/>
    <property type="match status" value="1"/>
</dbReference>
<dbReference type="SUPFAM" id="SSF52087">
    <property type="entry name" value="CRAL/TRIO domain"/>
    <property type="match status" value="1"/>
</dbReference>
<dbReference type="Proteomes" id="UP001152484">
    <property type="component" value="Unassembled WGS sequence"/>
</dbReference>
<keyword evidence="4" id="KW-1185">Reference proteome</keyword>
<proteinExistence type="predicted"/>
<dbReference type="Pfam" id="PF25099">
    <property type="entry name" value="GOLD_PATL1_C"/>
    <property type="match status" value="1"/>
</dbReference>
<feature type="domain" description="CRAL-TRIO" evidence="2">
    <location>
        <begin position="159"/>
        <end position="319"/>
    </location>
</feature>
<dbReference type="InterPro" id="IPR001251">
    <property type="entry name" value="CRAL-TRIO_dom"/>
</dbReference>
<sequence>MPEEKVFPSFDDEDTSSNSSIIIVNDDLEANQESPNIKEESNEEMKLSVKMALLDFRCRVEDAILSNYLVYNKKKVIFSKEDIENQRDISLWGVPLLSSKGHEGTDVILTKFLKSKDYKVSEAFKALRKALRWRMKHHVDDILGENFSPEVENLWHANGKDKDERPVCYQVLGNFKNKELDREIWGSHEERQDLVRWRVQCLEKGIRLLDFKPGGHNSIVLVSDLRNSPGIAMKEIRWITKRMLRIIHDNYPGLIHKNIIINVPVWFSTLHALNLRVIQQRSKNKFIFVRPTRVTDTLLKYIPAEELMAHYGGLRREKDMEFSPTDKVLEATIKPNISTNIRIPVTQGEMTVTWDLMVVGYEVAYKEEFIPEDDCSYSVLLQSDKKMEGLIRNSFHIREPGEIVITIHNHTSKKKMAFYRYHTKPSIPIYMLQNCSF</sequence>
<reference evidence="3" key="1">
    <citation type="submission" date="2022-07" db="EMBL/GenBank/DDBJ databases">
        <authorList>
            <person name="Macas J."/>
            <person name="Novak P."/>
            <person name="Neumann P."/>
        </authorList>
    </citation>
    <scope>NUCLEOTIDE SEQUENCE</scope>
</reference>
<gene>
    <name evidence="3" type="ORF">CEURO_LOCUS4938</name>
</gene>
<dbReference type="OrthoDB" id="75724at2759"/>
<comment type="caution">
    <text evidence="3">The sequence shown here is derived from an EMBL/GenBank/DDBJ whole genome shotgun (WGS) entry which is preliminary data.</text>
</comment>
<organism evidence="3 4">
    <name type="scientific">Cuscuta europaea</name>
    <name type="common">European dodder</name>
    <dbReference type="NCBI Taxonomy" id="41803"/>
    <lineage>
        <taxon>Eukaryota</taxon>
        <taxon>Viridiplantae</taxon>
        <taxon>Streptophyta</taxon>
        <taxon>Embryophyta</taxon>
        <taxon>Tracheophyta</taxon>
        <taxon>Spermatophyta</taxon>
        <taxon>Magnoliopsida</taxon>
        <taxon>eudicotyledons</taxon>
        <taxon>Gunneridae</taxon>
        <taxon>Pentapetalae</taxon>
        <taxon>asterids</taxon>
        <taxon>lamiids</taxon>
        <taxon>Solanales</taxon>
        <taxon>Convolvulaceae</taxon>
        <taxon>Cuscuteae</taxon>
        <taxon>Cuscuta</taxon>
        <taxon>Cuscuta subgen. Cuscuta</taxon>
    </lineage>
</organism>
<dbReference type="InterPro" id="IPR056794">
    <property type="entry name" value="PATL1-6_C_GOLD"/>
</dbReference>
<dbReference type="PANTHER" id="PTHR45932">
    <property type="entry name" value="PATELLIN-1"/>
    <property type="match status" value="1"/>
</dbReference>
<dbReference type="PANTHER" id="PTHR45932:SF3">
    <property type="entry name" value="PATELLIN-4-LIKE"/>
    <property type="match status" value="1"/>
</dbReference>
<evidence type="ECO:0000256" key="1">
    <source>
        <dbReference type="SAM" id="MobiDB-lite"/>
    </source>
</evidence>
<evidence type="ECO:0000313" key="4">
    <source>
        <dbReference type="Proteomes" id="UP001152484"/>
    </source>
</evidence>
<dbReference type="Gene3D" id="3.40.525.10">
    <property type="entry name" value="CRAL-TRIO lipid binding domain"/>
    <property type="match status" value="1"/>
</dbReference>
<dbReference type="GO" id="GO:0008289">
    <property type="term" value="F:lipid binding"/>
    <property type="evidence" value="ECO:0007669"/>
    <property type="project" value="InterPro"/>
</dbReference>
<dbReference type="SMART" id="SM00516">
    <property type="entry name" value="SEC14"/>
    <property type="match status" value="1"/>
</dbReference>
<dbReference type="InterPro" id="IPR036865">
    <property type="entry name" value="CRAL-TRIO_dom_sf"/>
</dbReference>
<dbReference type="CDD" id="cd00170">
    <property type="entry name" value="SEC14"/>
    <property type="match status" value="1"/>
</dbReference>
<dbReference type="EMBL" id="CAMAPE010000008">
    <property type="protein sequence ID" value="CAH9073782.1"/>
    <property type="molecule type" value="Genomic_DNA"/>
</dbReference>
<evidence type="ECO:0000259" key="2">
    <source>
        <dbReference type="PROSITE" id="PS50191"/>
    </source>
</evidence>
<dbReference type="Pfam" id="PF00650">
    <property type="entry name" value="CRAL_TRIO"/>
    <property type="match status" value="1"/>
</dbReference>
<name>A0A9P0YSK9_CUSEU</name>
<feature type="region of interest" description="Disordered" evidence="1">
    <location>
        <begin position="1"/>
        <end position="20"/>
    </location>
</feature>
<dbReference type="AlphaFoldDB" id="A0A9P0YSK9"/>
<dbReference type="InterPro" id="IPR036273">
    <property type="entry name" value="CRAL/TRIO_N_dom_sf"/>
</dbReference>
<accession>A0A9P0YSK9</accession>
<dbReference type="PROSITE" id="PS50191">
    <property type="entry name" value="CRAL_TRIO"/>
    <property type="match status" value="1"/>
</dbReference>
<evidence type="ECO:0000313" key="3">
    <source>
        <dbReference type="EMBL" id="CAH9073782.1"/>
    </source>
</evidence>